<sequence>MQLEKDKEYSLSLFKPNPDGCNEWLDSKETDSVVYVSFGSMVALAEEQMAVIAWGLRRIDCCFLWPVRESERKKLPSNFVEESSKKSLLVTWSPQLQVLAPKSVGCLMTHCVRVKADEKGIVTKEEVEGCIREVMEGERGNEMRRNSEKWMKLAKTAVDEGGSSAKSITEFAAELARKFHETKDSKV</sequence>
<dbReference type="AlphaFoldDB" id="A0A8T2YB00"/>
<dbReference type="Pfam" id="PF00201">
    <property type="entry name" value="UDPGT"/>
    <property type="match status" value="1"/>
</dbReference>
<organism evidence="3 4">
    <name type="scientific">Populus deltoides</name>
    <name type="common">Eastern poplar</name>
    <name type="synonym">Eastern cottonwood</name>
    <dbReference type="NCBI Taxonomy" id="3696"/>
    <lineage>
        <taxon>Eukaryota</taxon>
        <taxon>Viridiplantae</taxon>
        <taxon>Streptophyta</taxon>
        <taxon>Embryophyta</taxon>
        <taxon>Tracheophyta</taxon>
        <taxon>Spermatophyta</taxon>
        <taxon>Magnoliopsida</taxon>
        <taxon>eudicotyledons</taxon>
        <taxon>Gunneridae</taxon>
        <taxon>Pentapetalae</taxon>
        <taxon>rosids</taxon>
        <taxon>fabids</taxon>
        <taxon>Malpighiales</taxon>
        <taxon>Salicaceae</taxon>
        <taxon>Saliceae</taxon>
        <taxon>Populus</taxon>
    </lineage>
</organism>
<dbReference type="PANTHER" id="PTHR11926:SF1560">
    <property type="entry name" value="UDP-GLYCOSYLTRANSFERASE 74E1-RELATED"/>
    <property type="match status" value="1"/>
</dbReference>
<proteinExistence type="inferred from homology"/>
<dbReference type="PANTHER" id="PTHR11926">
    <property type="entry name" value="GLUCOSYL/GLUCURONOSYL TRANSFERASES"/>
    <property type="match status" value="1"/>
</dbReference>
<comment type="similarity">
    <text evidence="1">Belongs to the UDP-glycosyltransferase family.</text>
</comment>
<dbReference type="InterPro" id="IPR002213">
    <property type="entry name" value="UDP_glucos_trans"/>
</dbReference>
<accession>A0A8T2YB00</accession>
<gene>
    <name evidence="3" type="ORF">H0E87_013804</name>
</gene>
<name>A0A8T2YB00_POPDE</name>
<evidence type="ECO:0000256" key="1">
    <source>
        <dbReference type="ARBA" id="ARBA00009995"/>
    </source>
</evidence>
<dbReference type="EMBL" id="JACEGQ020000007">
    <property type="protein sequence ID" value="KAH8502251.1"/>
    <property type="molecule type" value="Genomic_DNA"/>
</dbReference>
<protein>
    <submittedName>
        <fullName evidence="3">Uncharacterized protein</fullName>
    </submittedName>
</protein>
<reference evidence="3" key="1">
    <citation type="journal article" date="2021" name="J. Hered.">
        <title>Genome Assembly of Salicaceae Populus deltoides (Eastern Cottonwood) I-69 Based on Nanopore Sequencing and Hi-C Technologies.</title>
        <authorList>
            <person name="Bai S."/>
            <person name="Wu H."/>
            <person name="Zhang J."/>
            <person name="Pan Z."/>
            <person name="Zhao W."/>
            <person name="Li Z."/>
            <person name="Tong C."/>
        </authorList>
    </citation>
    <scope>NUCLEOTIDE SEQUENCE</scope>
    <source>
        <tissue evidence="3">Leaf</tissue>
    </source>
</reference>
<dbReference type="Proteomes" id="UP000807159">
    <property type="component" value="Chromosome 7"/>
</dbReference>
<evidence type="ECO:0000313" key="3">
    <source>
        <dbReference type="EMBL" id="KAH8502251.1"/>
    </source>
</evidence>
<dbReference type="GO" id="GO:0080044">
    <property type="term" value="F:quercetin 7-O-glucosyltransferase activity"/>
    <property type="evidence" value="ECO:0007669"/>
    <property type="project" value="TreeGrafter"/>
</dbReference>
<evidence type="ECO:0000313" key="4">
    <source>
        <dbReference type="Proteomes" id="UP000807159"/>
    </source>
</evidence>
<dbReference type="Gene3D" id="3.40.50.2000">
    <property type="entry name" value="Glycogen Phosphorylase B"/>
    <property type="match status" value="3"/>
</dbReference>
<comment type="caution">
    <text evidence="3">The sequence shown here is derived from an EMBL/GenBank/DDBJ whole genome shotgun (WGS) entry which is preliminary data.</text>
</comment>
<dbReference type="SUPFAM" id="SSF53756">
    <property type="entry name" value="UDP-Glycosyltransferase/glycogen phosphorylase"/>
    <property type="match status" value="1"/>
</dbReference>
<dbReference type="GO" id="GO:0080043">
    <property type="term" value="F:quercetin 3-O-glucosyltransferase activity"/>
    <property type="evidence" value="ECO:0007669"/>
    <property type="project" value="TreeGrafter"/>
</dbReference>
<dbReference type="CDD" id="cd03784">
    <property type="entry name" value="GT1_Gtf-like"/>
    <property type="match status" value="1"/>
</dbReference>
<evidence type="ECO:0000256" key="2">
    <source>
        <dbReference type="ARBA" id="ARBA00022679"/>
    </source>
</evidence>
<keyword evidence="2" id="KW-0808">Transferase</keyword>
<keyword evidence="4" id="KW-1185">Reference proteome</keyword>